<evidence type="ECO:0000259" key="6">
    <source>
        <dbReference type="Pfam" id="PF13193"/>
    </source>
</evidence>
<protein>
    <submittedName>
        <fullName evidence="7">Acetyl-CoA synthetase</fullName>
    </submittedName>
</protein>
<dbReference type="GO" id="GO:0004321">
    <property type="term" value="F:fatty-acyl-CoA synthase activity"/>
    <property type="evidence" value="ECO:0007669"/>
    <property type="project" value="TreeGrafter"/>
</dbReference>
<keyword evidence="4" id="KW-0067">ATP-binding</keyword>
<dbReference type="GO" id="GO:0016405">
    <property type="term" value="F:CoA-ligase activity"/>
    <property type="evidence" value="ECO:0007669"/>
    <property type="project" value="UniProtKB-ARBA"/>
</dbReference>
<dbReference type="GO" id="GO:0005524">
    <property type="term" value="F:ATP binding"/>
    <property type="evidence" value="ECO:0007669"/>
    <property type="project" value="UniProtKB-KW"/>
</dbReference>
<dbReference type="PANTHER" id="PTHR43605:SF10">
    <property type="entry name" value="ACYL-COA SYNTHETASE MEDIUM CHAIN FAMILY MEMBER 3"/>
    <property type="match status" value="1"/>
</dbReference>
<evidence type="ECO:0000256" key="2">
    <source>
        <dbReference type="ARBA" id="ARBA00022598"/>
    </source>
</evidence>
<keyword evidence="3" id="KW-0547">Nucleotide-binding</keyword>
<dbReference type="AlphaFoldDB" id="A0A8T3VV28"/>
<dbReference type="InterPro" id="IPR051087">
    <property type="entry name" value="Mitochondrial_ACSM"/>
</dbReference>
<evidence type="ECO:0000259" key="5">
    <source>
        <dbReference type="Pfam" id="PF00501"/>
    </source>
</evidence>
<dbReference type="InterPro" id="IPR025110">
    <property type="entry name" value="AMP-bd_C"/>
</dbReference>
<dbReference type="Proteomes" id="UP000732619">
    <property type="component" value="Unassembled WGS sequence"/>
</dbReference>
<feature type="domain" description="AMP-binding enzyme C-terminal" evidence="6">
    <location>
        <begin position="463"/>
        <end position="541"/>
    </location>
</feature>
<evidence type="ECO:0000313" key="8">
    <source>
        <dbReference type="Proteomes" id="UP000732619"/>
    </source>
</evidence>
<feature type="domain" description="AMP-dependent synthetase/ligase" evidence="5">
    <location>
        <begin position="41"/>
        <end position="413"/>
    </location>
</feature>
<comment type="caution">
    <text evidence="7">The sequence shown here is derived from an EMBL/GenBank/DDBJ whole genome shotgun (WGS) entry which is preliminary data.</text>
</comment>
<evidence type="ECO:0000256" key="1">
    <source>
        <dbReference type="ARBA" id="ARBA00006432"/>
    </source>
</evidence>
<dbReference type="Pfam" id="PF13193">
    <property type="entry name" value="AMP-binding_C"/>
    <property type="match status" value="1"/>
</dbReference>
<dbReference type="EMBL" id="SUTG01000012">
    <property type="protein sequence ID" value="MBE6512278.1"/>
    <property type="molecule type" value="Genomic_DNA"/>
</dbReference>
<sequence>MTSLIGNFVNRVDFKSYKDFYDNFEFNVPKDFNFGFDVVDEYARIDPEKKALIWCDDFEKKVFTFLDMKKLSNQAANFFKSQGINKGDAVLLTLKNRYEFWICMTALHKIGAIAIPTTHMVKLHDIIYRVENASIKMVVSVEEDQLLPDFEACEEELGIELKKVLVNSYRDGWFNFHNEIAKMSDEFERLRGEDATHEDETFLIYFSSGTTGNPKMVAHAHTYAIGHLITAKYWHNVVEDGVHHTSADTGWGKAVWGNYYGQWIAGAAIFIYDYVRFNGLDLMEKIIENKVNTFCAPPTIYRFLIKEDLSQFDFSEIQYATTAGEPLPPEVFKRFKEFTGLEIKEGFGQTETTLSLATFIWMESKTGSVGKPSPAFKVTLLDSEHNTVDIGSEGEICFDITGERSVGLFKEYYRNQEKTDEVCHDGYYHCGDTAYVDEDGYYTFVGRNDDIIKSSGYRIGPYEVENAVISHPSVLECAITGVPDELRGQIVKATIVLAKGFEPSEELKKDIQNHVKHETAPYKYPRMIEFVEELPKTISGKIQRKIIRTEDENKL</sequence>
<dbReference type="InterPro" id="IPR000873">
    <property type="entry name" value="AMP-dep_synth/lig_dom"/>
</dbReference>
<dbReference type="PROSITE" id="PS00455">
    <property type="entry name" value="AMP_BINDING"/>
    <property type="match status" value="1"/>
</dbReference>
<dbReference type="GO" id="GO:0006633">
    <property type="term" value="P:fatty acid biosynthetic process"/>
    <property type="evidence" value="ECO:0007669"/>
    <property type="project" value="TreeGrafter"/>
</dbReference>
<dbReference type="FunFam" id="3.30.300.30:FF:000005">
    <property type="entry name" value="Acyl-coenzyme A synthetase ACSM5, mitochondrial"/>
    <property type="match status" value="1"/>
</dbReference>
<evidence type="ECO:0000256" key="4">
    <source>
        <dbReference type="ARBA" id="ARBA00022840"/>
    </source>
</evidence>
<organism evidence="7 8">
    <name type="scientific">Methanobrevibacter olleyae</name>
    <dbReference type="NCBI Taxonomy" id="294671"/>
    <lineage>
        <taxon>Archaea</taxon>
        <taxon>Methanobacteriati</taxon>
        <taxon>Methanobacteriota</taxon>
        <taxon>Methanomada group</taxon>
        <taxon>Methanobacteria</taxon>
        <taxon>Methanobacteriales</taxon>
        <taxon>Methanobacteriaceae</taxon>
        <taxon>Methanobrevibacter</taxon>
    </lineage>
</organism>
<accession>A0A8T3VV28</accession>
<dbReference type="InterPro" id="IPR045851">
    <property type="entry name" value="AMP-bd_C_sf"/>
</dbReference>
<proteinExistence type="inferred from homology"/>
<dbReference type="InterPro" id="IPR020845">
    <property type="entry name" value="AMP-binding_CS"/>
</dbReference>
<dbReference type="InterPro" id="IPR042099">
    <property type="entry name" value="ANL_N_sf"/>
</dbReference>
<dbReference type="PANTHER" id="PTHR43605">
    <property type="entry name" value="ACYL-COENZYME A SYNTHETASE"/>
    <property type="match status" value="1"/>
</dbReference>
<keyword evidence="2" id="KW-0436">Ligase</keyword>
<evidence type="ECO:0000313" key="7">
    <source>
        <dbReference type="EMBL" id="MBE6512278.1"/>
    </source>
</evidence>
<reference evidence="7" key="1">
    <citation type="submission" date="2019-04" db="EMBL/GenBank/DDBJ databases">
        <title>Evolution of Biomass-Degrading Anaerobic Consortia Revealed by Metagenomics.</title>
        <authorList>
            <person name="Peng X."/>
        </authorList>
    </citation>
    <scope>NUCLEOTIDE SEQUENCE</scope>
    <source>
        <strain evidence="7">SIG14</strain>
    </source>
</reference>
<gene>
    <name evidence="7" type="ORF">E7Z75_03875</name>
</gene>
<dbReference type="GO" id="GO:0015645">
    <property type="term" value="F:fatty acid ligase activity"/>
    <property type="evidence" value="ECO:0007669"/>
    <property type="project" value="TreeGrafter"/>
</dbReference>
<comment type="similarity">
    <text evidence="1">Belongs to the ATP-dependent AMP-binding enzyme family.</text>
</comment>
<evidence type="ECO:0000256" key="3">
    <source>
        <dbReference type="ARBA" id="ARBA00022741"/>
    </source>
</evidence>
<dbReference type="Pfam" id="PF00501">
    <property type="entry name" value="AMP-binding"/>
    <property type="match status" value="1"/>
</dbReference>
<dbReference type="Gene3D" id="3.40.50.12780">
    <property type="entry name" value="N-terminal domain of ligase-like"/>
    <property type="match status" value="1"/>
</dbReference>
<dbReference type="Gene3D" id="3.30.300.30">
    <property type="match status" value="1"/>
</dbReference>
<dbReference type="GO" id="GO:0006637">
    <property type="term" value="P:acyl-CoA metabolic process"/>
    <property type="evidence" value="ECO:0007669"/>
    <property type="project" value="TreeGrafter"/>
</dbReference>
<name>A0A8T3VV28_METOL</name>
<dbReference type="SUPFAM" id="SSF56801">
    <property type="entry name" value="Acetyl-CoA synthetase-like"/>
    <property type="match status" value="1"/>
</dbReference>